<accession>A0A9Q5ZB78</accession>
<dbReference type="AlphaFoldDB" id="A0A9Q5ZB78"/>
<organism evidence="1 2">
    <name type="scientific">Nostoc linckia z8</name>
    <dbReference type="NCBI Taxonomy" id="1628746"/>
    <lineage>
        <taxon>Bacteria</taxon>
        <taxon>Bacillati</taxon>
        <taxon>Cyanobacteriota</taxon>
        <taxon>Cyanophyceae</taxon>
        <taxon>Nostocales</taxon>
        <taxon>Nostocaceae</taxon>
        <taxon>Nostoc</taxon>
    </lineage>
</organism>
<protein>
    <submittedName>
        <fullName evidence="1">Uncharacterized protein</fullName>
    </submittedName>
</protein>
<proteinExistence type="predicted"/>
<dbReference type="Proteomes" id="UP000222310">
    <property type="component" value="Unassembled WGS sequence"/>
</dbReference>
<comment type="caution">
    <text evidence="1">The sequence shown here is derived from an EMBL/GenBank/DDBJ whole genome shotgun (WGS) entry which is preliminary data.</text>
</comment>
<reference evidence="1 2" key="1">
    <citation type="submission" date="2015-02" db="EMBL/GenBank/DDBJ databases">
        <title>Nostoc linckia genome annotation.</title>
        <authorList>
            <person name="Zhou Z."/>
        </authorList>
    </citation>
    <scope>NUCLEOTIDE SEQUENCE [LARGE SCALE GENOMIC DNA]</scope>
    <source>
        <strain evidence="2">z8</strain>
    </source>
</reference>
<evidence type="ECO:0000313" key="2">
    <source>
        <dbReference type="Proteomes" id="UP000222310"/>
    </source>
</evidence>
<gene>
    <name evidence="1" type="ORF">VF08_17870</name>
</gene>
<name>A0A9Q5ZB78_NOSLI</name>
<dbReference type="EMBL" id="LAHD01000049">
    <property type="protein sequence ID" value="PHK02695.1"/>
    <property type="molecule type" value="Genomic_DNA"/>
</dbReference>
<sequence>MTICQHTTAVLILNWILKKGVGRWGGGEVGRWGDEEMGGHQTQIMTNAPCPMPYALFPFLKILHTII</sequence>
<evidence type="ECO:0000313" key="1">
    <source>
        <dbReference type="EMBL" id="PHK02695.1"/>
    </source>
</evidence>